<dbReference type="Pfam" id="PF22150">
    <property type="entry name" value="Tt1218-like"/>
    <property type="match status" value="1"/>
</dbReference>
<dbReference type="Proteomes" id="UP000315303">
    <property type="component" value="Unassembled WGS sequence"/>
</dbReference>
<gene>
    <name evidence="2" type="primary">pilV</name>
    <name evidence="2" type="ORF">EPA86_00470</name>
</gene>
<reference evidence="2 3" key="1">
    <citation type="submission" date="2019-01" db="EMBL/GenBank/DDBJ databases">
        <title>Litorilituus lipolytica sp. nov., isolated from intertidal sand of the Yellow Sea in China.</title>
        <authorList>
            <person name="Liu A."/>
        </authorList>
    </citation>
    <scope>NUCLEOTIDE SEQUENCE [LARGE SCALE GENOMIC DNA]</scope>
    <source>
        <strain evidence="2 3">RZ04</strain>
    </source>
</reference>
<evidence type="ECO:0000259" key="1">
    <source>
        <dbReference type="Pfam" id="PF22150"/>
    </source>
</evidence>
<accession>A0A502L6C4</accession>
<keyword evidence="3" id="KW-1185">Reference proteome</keyword>
<name>A0A502L6C4_9GAMM</name>
<proteinExistence type="predicted"/>
<dbReference type="NCBIfam" id="TIGR02532">
    <property type="entry name" value="IV_pilin_GFxxxE"/>
    <property type="match status" value="1"/>
</dbReference>
<dbReference type="InterPro" id="IPR054402">
    <property type="entry name" value="Tt1218-like_dom"/>
</dbReference>
<dbReference type="InterPro" id="IPR013362">
    <property type="entry name" value="Pilus_4_PilV"/>
</dbReference>
<protein>
    <submittedName>
        <fullName evidence="2">Type IV pilus modification protein PilV</fullName>
    </submittedName>
</protein>
<sequence length="185" mass="19598">MQHTVKMLSMKKNKGMTFIEVLVALIIIVTGILGAVAMQATAKQGSFDAMQRSLASSLAQDILARMRANNVTELANYVGTYGENAPAGQIPDCTTAASQCSPAQIRTVDLFEWTQLLRGANVQLGGVNNGGLIEARGCITSAANAVTVIVTWQGRTGTVDGGQAANCGEASDKRRQVRVDGFIFY</sequence>
<organism evidence="2 3">
    <name type="scientific">Litorilituus lipolyticus</name>
    <dbReference type="NCBI Taxonomy" id="2491017"/>
    <lineage>
        <taxon>Bacteria</taxon>
        <taxon>Pseudomonadati</taxon>
        <taxon>Pseudomonadota</taxon>
        <taxon>Gammaproteobacteria</taxon>
        <taxon>Alteromonadales</taxon>
        <taxon>Colwelliaceae</taxon>
        <taxon>Litorilituus</taxon>
    </lineage>
</organism>
<comment type="caution">
    <text evidence="2">The sequence shown here is derived from an EMBL/GenBank/DDBJ whole genome shotgun (WGS) entry which is preliminary data.</text>
</comment>
<dbReference type="AlphaFoldDB" id="A0A502L6C4"/>
<dbReference type="OrthoDB" id="5741561at2"/>
<dbReference type="EMBL" id="SAWY01000001">
    <property type="protein sequence ID" value="TPH19236.1"/>
    <property type="molecule type" value="Genomic_DNA"/>
</dbReference>
<dbReference type="InterPro" id="IPR012902">
    <property type="entry name" value="N_methyl_site"/>
</dbReference>
<dbReference type="NCBIfam" id="TIGR02523">
    <property type="entry name" value="type_IV_pilV"/>
    <property type="match status" value="1"/>
</dbReference>
<dbReference type="RefSeq" id="WP_140600794.1">
    <property type="nucleotide sequence ID" value="NZ_SAWY01000001.1"/>
</dbReference>
<evidence type="ECO:0000313" key="3">
    <source>
        <dbReference type="Proteomes" id="UP000315303"/>
    </source>
</evidence>
<dbReference type="Pfam" id="PF07963">
    <property type="entry name" value="N_methyl"/>
    <property type="match status" value="1"/>
</dbReference>
<evidence type="ECO:0000313" key="2">
    <source>
        <dbReference type="EMBL" id="TPH19236.1"/>
    </source>
</evidence>
<feature type="domain" description="Type IV pilin Tt1218-like" evidence="1">
    <location>
        <begin position="37"/>
        <end position="110"/>
    </location>
</feature>